<reference evidence="2 3" key="1">
    <citation type="journal article" date="2015" name="Genome Biol. Evol.">
        <title>Comparative Genomics of a Bacterivorous Green Alga Reveals Evolutionary Causalities and Consequences of Phago-Mixotrophic Mode of Nutrition.</title>
        <authorList>
            <person name="Burns J.A."/>
            <person name="Paasch A."/>
            <person name="Narechania A."/>
            <person name="Kim E."/>
        </authorList>
    </citation>
    <scope>NUCLEOTIDE SEQUENCE [LARGE SCALE GENOMIC DNA]</scope>
    <source>
        <strain evidence="2 3">PLY_AMNH</strain>
    </source>
</reference>
<dbReference type="Proteomes" id="UP001190700">
    <property type="component" value="Unassembled WGS sequence"/>
</dbReference>
<evidence type="ECO:0000313" key="3">
    <source>
        <dbReference type="Proteomes" id="UP001190700"/>
    </source>
</evidence>
<protein>
    <submittedName>
        <fullName evidence="2">Uncharacterized protein</fullName>
    </submittedName>
</protein>
<dbReference type="EMBL" id="LGRX02006242">
    <property type="protein sequence ID" value="KAK3277128.1"/>
    <property type="molecule type" value="Genomic_DNA"/>
</dbReference>
<evidence type="ECO:0000313" key="2">
    <source>
        <dbReference type="EMBL" id="KAK3277128.1"/>
    </source>
</evidence>
<keyword evidence="3" id="KW-1185">Reference proteome</keyword>
<sequence>MHFCEGESRPTTLAEGSSSGSKNTFTLQMQALEAKQLHQFEHSLSGGGRQRLLRGAMRHGVGLRVAKEYFFFFLN</sequence>
<organism evidence="2 3">
    <name type="scientific">Cymbomonas tetramitiformis</name>
    <dbReference type="NCBI Taxonomy" id="36881"/>
    <lineage>
        <taxon>Eukaryota</taxon>
        <taxon>Viridiplantae</taxon>
        <taxon>Chlorophyta</taxon>
        <taxon>Pyramimonadophyceae</taxon>
        <taxon>Pyramimonadales</taxon>
        <taxon>Pyramimonadaceae</taxon>
        <taxon>Cymbomonas</taxon>
    </lineage>
</organism>
<gene>
    <name evidence="2" type="ORF">CYMTET_14845</name>
</gene>
<dbReference type="AlphaFoldDB" id="A0AAE0L9L8"/>
<accession>A0AAE0L9L8</accession>
<evidence type="ECO:0000256" key="1">
    <source>
        <dbReference type="SAM" id="MobiDB-lite"/>
    </source>
</evidence>
<name>A0AAE0L9L8_9CHLO</name>
<comment type="caution">
    <text evidence="2">The sequence shown here is derived from an EMBL/GenBank/DDBJ whole genome shotgun (WGS) entry which is preliminary data.</text>
</comment>
<feature type="compositionally biased region" description="Polar residues" evidence="1">
    <location>
        <begin position="9"/>
        <end position="22"/>
    </location>
</feature>
<proteinExistence type="predicted"/>
<feature type="region of interest" description="Disordered" evidence="1">
    <location>
        <begin position="1"/>
        <end position="22"/>
    </location>
</feature>